<accession>A0A9P7V4M7</accession>
<feature type="transmembrane region" description="Helical" evidence="2">
    <location>
        <begin position="20"/>
        <end position="50"/>
    </location>
</feature>
<feature type="transmembrane region" description="Helical" evidence="2">
    <location>
        <begin position="233"/>
        <end position="258"/>
    </location>
</feature>
<dbReference type="KEGG" id="more:E1B28_002054"/>
<comment type="caution">
    <text evidence="3">The sequence shown here is derived from an EMBL/GenBank/DDBJ whole genome shotgun (WGS) entry which is preliminary data.</text>
</comment>
<reference evidence="3" key="1">
    <citation type="journal article" date="2021" name="Genome Biol. Evol.">
        <title>The assembled and annotated genome of the fairy-ring fungus Marasmius oreades.</title>
        <authorList>
            <person name="Hiltunen M."/>
            <person name="Ament-Velasquez S.L."/>
            <person name="Johannesson H."/>
        </authorList>
    </citation>
    <scope>NUCLEOTIDE SEQUENCE</scope>
    <source>
        <strain evidence="3">03SP1</strain>
    </source>
</reference>
<feature type="transmembrane region" description="Helical" evidence="2">
    <location>
        <begin position="146"/>
        <end position="171"/>
    </location>
</feature>
<evidence type="ECO:0000256" key="1">
    <source>
        <dbReference type="SAM" id="MobiDB-lite"/>
    </source>
</evidence>
<keyword evidence="4" id="KW-1185">Reference proteome</keyword>
<dbReference type="Proteomes" id="UP001049176">
    <property type="component" value="Chromosome 1"/>
</dbReference>
<sequence length="342" mass="37669">MSSDSGLEEFVAPFITVQEVVVGPIATLSLMLVVYGMYAIIFGFCVNILFQRKTSKLGLYLACTIALFVLANIYVWSVVWGMVRQTIIYFQAAKTQDYEPLAEYLVHDNRKTVWTALTNLSGIFMNCVADIMLIHRCYVLWGSNRIFLYVLAFIAFVLNGLGIAVSIMVVIGLGEPSKRDIFIVANTIGGGWSITSAVFNGLLSLLTAGRIWWVSREARQLMGTRVNARYKTIFAAILESGILYPTTVIAAMVIVTVLDPHNYGTVPVDLSVVSTLMSGLAPTLIIVRVAHGKQVESVQQMMSINFAAREPQSGTNAATVDFPTHPDRNPSRDDIEAVQLEK</sequence>
<evidence type="ECO:0000256" key="2">
    <source>
        <dbReference type="SAM" id="Phobius"/>
    </source>
</evidence>
<evidence type="ECO:0000313" key="3">
    <source>
        <dbReference type="EMBL" id="KAG7100281.1"/>
    </source>
</evidence>
<name>A0A9P7V4M7_9AGAR</name>
<dbReference type="GeneID" id="66071130"/>
<feature type="transmembrane region" description="Helical" evidence="2">
    <location>
        <begin position="113"/>
        <end position="134"/>
    </location>
</feature>
<keyword evidence="2" id="KW-0812">Transmembrane</keyword>
<organism evidence="3 4">
    <name type="scientific">Marasmius oreades</name>
    <name type="common">fairy-ring Marasmius</name>
    <dbReference type="NCBI Taxonomy" id="181124"/>
    <lineage>
        <taxon>Eukaryota</taxon>
        <taxon>Fungi</taxon>
        <taxon>Dikarya</taxon>
        <taxon>Basidiomycota</taxon>
        <taxon>Agaricomycotina</taxon>
        <taxon>Agaricomycetes</taxon>
        <taxon>Agaricomycetidae</taxon>
        <taxon>Agaricales</taxon>
        <taxon>Marasmiineae</taxon>
        <taxon>Marasmiaceae</taxon>
        <taxon>Marasmius</taxon>
    </lineage>
</organism>
<dbReference type="EMBL" id="CM032181">
    <property type="protein sequence ID" value="KAG7100281.1"/>
    <property type="molecule type" value="Genomic_DNA"/>
</dbReference>
<gene>
    <name evidence="3" type="ORF">E1B28_002054</name>
</gene>
<feature type="transmembrane region" description="Helical" evidence="2">
    <location>
        <begin position="57"/>
        <end position="76"/>
    </location>
</feature>
<protein>
    <submittedName>
        <fullName evidence="3">Uncharacterized protein</fullName>
    </submittedName>
</protein>
<evidence type="ECO:0000313" key="4">
    <source>
        <dbReference type="Proteomes" id="UP001049176"/>
    </source>
</evidence>
<feature type="compositionally biased region" description="Basic and acidic residues" evidence="1">
    <location>
        <begin position="324"/>
        <end position="342"/>
    </location>
</feature>
<dbReference type="RefSeq" id="XP_043016751.1">
    <property type="nucleotide sequence ID" value="XM_043148037.1"/>
</dbReference>
<dbReference type="OrthoDB" id="3226582at2759"/>
<keyword evidence="2" id="KW-1133">Transmembrane helix</keyword>
<keyword evidence="2" id="KW-0472">Membrane</keyword>
<dbReference type="AlphaFoldDB" id="A0A9P7V4M7"/>
<feature type="transmembrane region" description="Helical" evidence="2">
    <location>
        <begin position="270"/>
        <end position="291"/>
    </location>
</feature>
<feature type="region of interest" description="Disordered" evidence="1">
    <location>
        <begin position="315"/>
        <end position="342"/>
    </location>
</feature>
<proteinExistence type="predicted"/>
<feature type="transmembrane region" description="Helical" evidence="2">
    <location>
        <begin position="191"/>
        <end position="213"/>
    </location>
</feature>